<keyword evidence="1" id="KW-0175">Coiled coil</keyword>
<evidence type="ECO:0000256" key="2">
    <source>
        <dbReference type="SAM" id="MobiDB-lite"/>
    </source>
</evidence>
<reference evidence="6" key="1">
    <citation type="submission" date="2015-07" db="EMBL/GenBank/DDBJ databases">
        <title>Genome sequencing of Sunxiuqinia dokdonensis strain SK.</title>
        <authorList>
            <person name="Ahn S."/>
            <person name="Kim B.-C."/>
        </authorList>
    </citation>
    <scope>NUCLEOTIDE SEQUENCE [LARGE SCALE GENOMIC DNA]</scope>
    <source>
        <strain evidence="6">SK</strain>
    </source>
</reference>
<keyword evidence="3" id="KW-0472">Membrane</keyword>
<dbReference type="InterPro" id="IPR055407">
    <property type="entry name" value="TraM_C"/>
</dbReference>
<protein>
    <recommendedName>
        <fullName evidence="4">Conjugative transposon TraM C-terminal domain-containing protein</fullName>
    </recommendedName>
</protein>
<dbReference type="AlphaFoldDB" id="A0A0L8V816"/>
<gene>
    <name evidence="5" type="ORF">NC99_25690</name>
</gene>
<evidence type="ECO:0000256" key="1">
    <source>
        <dbReference type="SAM" id="Coils"/>
    </source>
</evidence>
<feature type="domain" description="Conjugative transposon TraM C-terminal" evidence="4">
    <location>
        <begin position="256"/>
        <end position="397"/>
    </location>
</feature>
<organism evidence="5 6">
    <name type="scientific">Sunxiuqinia dokdonensis</name>
    <dbReference type="NCBI Taxonomy" id="1409788"/>
    <lineage>
        <taxon>Bacteria</taxon>
        <taxon>Pseudomonadati</taxon>
        <taxon>Bacteroidota</taxon>
        <taxon>Bacteroidia</taxon>
        <taxon>Marinilabiliales</taxon>
        <taxon>Prolixibacteraceae</taxon>
        <taxon>Sunxiuqinia</taxon>
    </lineage>
</organism>
<evidence type="ECO:0000313" key="6">
    <source>
        <dbReference type="Proteomes" id="UP000036958"/>
    </source>
</evidence>
<feature type="coiled-coil region" evidence="1">
    <location>
        <begin position="196"/>
        <end position="233"/>
    </location>
</feature>
<dbReference type="STRING" id="1409788.NC99_25690"/>
<evidence type="ECO:0000259" key="4">
    <source>
        <dbReference type="Pfam" id="PF12508"/>
    </source>
</evidence>
<feature type="region of interest" description="Disordered" evidence="2">
    <location>
        <begin position="35"/>
        <end position="55"/>
    </location>
</feature>
<keyword evidence="3" id="KW-1133">Transmembrane helix</keyword>
<accession>A0A0L8V816</accession>
<evidence type="ECO:0000256" key="3">
    <source>
        <dbReference type="SAM" id="Phobius"/>
    </source>
</evidence>
<feature type="region of interest" description="Disordered" evidence="2">
    <location>
        <begin position="85"/>
        <end position="187"/>
    </location>
</feature>
<keyword evidence="3" id="KW-0812">Transmembrane</keyword>
<dbReference type="OrthoDB" id="1453786at2"/>
<feature type="compositionally biased region" description="Basic and acidic residues" evidence="2">
    <location>
        <begin position="35"/>
        <end position="47"/>
    </location>
</feature>
<evidence type="ECO:0000313" key="5">
    <source>
        <dbReference type="EMBL" id="KOH44584.1"/>
    </source>
</evidence>
<dbReference type="EMBL" id="LGIA01000159">
    <property type="protein sequence ID" value="KOH44584.1"/>
    <property type="molecule type" value="Genomic_DNA"/>
</dbReference>
<name>A0A0L8V816_9BACT</name>
<feature type="transmembrane region" description="Helical" evidence="3">
    <location>
        <begin position="12"/>
        <end position="30"/>
    </location>
</feature>
<sequence length="402" mass="44180">MKTYLKQNKPLLFLPLVLIPFIVLIFYILGGGESPKGKDQRQARQDTVKGANYDLPDADHSLEILDKTELSQQAGEITLSRDYNILGDTNGSGESGNGLSDPTGNEETHGSLDGNESANDAEPGTSSGDPENLLKHIQQREQQIRSELETGQTEKSRQTAKAREVKHHSKPAAKEIATGKTESEDPSFPVSGIEELDRVFRQNQQLARQNDSLKIQMEEARAFRQKLETARSRSFTLEKGQPSAFRPAEPSSSLLKAEVYETTTVLTGNRVKLRLLEEASVRGTTIPAGTFIYGICEIANERLRISVRQLPVGDSFIPVELSIYDLDGLAGLYVPDNAARKVAKEVGSSTNTSSMFGVTGNPLTYAGVQAADRTAQSLLRMVRLKKVTIKKNTMVYLINQSK</sequence>
<proteinExistence type="predicted"/>
<feature type="compositionally biased region" description="Basic and acidic residues" evidence="2">
    <location>
        <begin position="132"/>
        <end position="163"/>
    </location>
</feature>
<dbReference type="Proteomes" id="UP000036958">
    <property type="component" value="Unassembled WGS sequence"/>
</dbReference>
<dbReference type="RefSeq" id="WP_053183923.1">
    <property type="nucleotide sequence ID" value="NZ_LGIA01000159.1"/>
</dbReference>
<feature type="compositionally biased region" description="Polar residues" evidence="2">
    <location>
        <begin position="114"/>
        <end position="129"/>
    </location>
</feature>
<feature type="compositionally biased region" description="Polar residues" evidence="2">
    <location>
        <begin position="87"/>
        <end position="105"/>
    </location>
</feature>
<comment type="caution">
    <text evidence="5">The sequence shown here is derived from an EMBL/GenBank/DDBJ whole genome shotgun (WGS) entry which is preliminary data.</text>
</comment>
<dbReference type="Pfam" id="PF12508">
    <property type="entry name" value="Transposon_TraM"/>
    <property type="match status" value="1"/>
</dbReference>
<keyword evidence="6" id="KW-1185">Reference proteome</keyword>